<dbReference type="Proteomes" id="UP000322214">
    <property type="component" value="Chromosome"/>
</dbReference>
<dbReference type="InterPro" id="IPR052716">
    <property type="entry name" value="MOSC_domain"/>
</dbReference>
<dbReference type="GO" id="GO:0030170">
    <property type="term" value="F:pyridoxal phosphate binding"/>
    <property type="evidence" value="ECO:0007669"/>
    <property type="project" value="InterPro"/>
</dbReference>
<dbReference type="KEGG" id="mff:MFFC18_40590"/>
<proteinExistence type="predicted"/>
<dbReference type="Gene3D" id="2.40.33.20">
    <property type="entry name" value="PK beta-barrel domain-like"/>
    <property type="match status" value="1"/>
</dbReference>
<reference evidence="2 3" key="1">
    <citation type="submission" date="2019-08" db="EMBL/GenBank/DDBJ databases">
        <title>Deep-cultivation of Planctomycetes and their phenomic and genomic characterization uncovers novel biology.</title>
        <authorList>
            <person name="Wiegand S."/>
            <person name="Jogler M."/>
            <person name="Boedeker C."/>
            <person name="Pinto D."/>
            <person name="Vollmers J."/>
            <person name="Rivas-Marin E."/>
            <person name="Kohn T."/>
            <person name="Peeters S.H."/>
            <person name="Heuer A."/>
            <person name="Rast P."/>
            <person name="Oberbeckmann S."/>
            <person name="Bunk B."/>
            <person name="Jeske O."/>
            <person name="Meyerdierks A."/>
            <person name="Storesund J.E."/>
            <person name="Kallscheuer N."/>
            <person name="Luecker S."/>
            <person name="Lage O.M."/>
            <person name="Pohl T."/>
            <person name="Merkel B.J."/>
            <person name="Hornburger P."/>
            <person name="Mueller R.-W."/>
            <person name="Bruemmer F."/>
            <person name="Labrenz M."/>
            <person name="Spormann A.M."/>
            <person name="Op den Camp H."/>
            <person name="Overmann J."/>
            <person name="Amann R."/>
            <person name="Jetten M.S.M."/>
            <person name="Mascher T."/>
            <person name="Medema M.H."/>
            <person name="Devos D.P."/>
            <person name="Kaster A.-K."/>
            <person name="Ovreas L."/>
            <person name="Rohde M."/>
            <person name="Galperin M.Y."/>
            <person name="Jogler C."/>
        </authorList>
    </citation>
    <scope>NUCLEOTIDE SEQUENCE [LARGE SCALE GENOMIC DNA]</scope>
    <source>
        <strain evidence="2 3">FC18</strain>
    </source>
</reference>
<dbReference type="Pfam" id="PF03473">
    <property type="entry name" value="MOSC"/>
    <property type="match status" value="1"/>
</dbReference>
<keyword evidence="3" id="KW-1185">Reference proteome</keyword>
<evidence type="ECO:0000313" key="2">
    <source>
        <dbReference type="EMBL" id="QEG24143.1"/>
    </source>
</evidence>
<name>A0A5B9PPE5_9BACT</name>
<dbReference type="PANTHER" id="PTHR36930:SF1">
    <property type="entry name" value="MOSC DOMAIN-CONTAINING PROTEIN"/>
    <property type="match status" value="1"/>
</dbReference>
<accession>A0A5B9PPE5</accession>
<dbReference type="OrthoDB" id="1550913at2"/>
<dbReference type="InterPro" id="IPR011037">
    <property type="entry name" value="Pyrv_Knase-like_insert_dom_sf"/>
</dbReference>
<dbReference type="InterPro" id="IPR005302">
    <property type="entry name" value="MoCF_Sase_C"/>
</dbReference>
<gene>
    <name evidence="2" type="ORF">MFFC18_40590</name>
</gene>
<evidence type="ECO:0000259" key="1">
    <source>
        <dbReference type="PROSITE" id="PS51340"/>
    </source>
</evidence>
<organism evidence="2 3">
    <name type="scientific">Mariniblastus fucicola</name>
    <dbReference type="NCBI Taxonomy" id="980251"/>
    <lineage>
        <taxon>Bacteria</taxon>
        <taxon>Pseudomonadati</taxon>
        <taxon>Planctomycetota</taxon>
        <taxon>Planctomycetia</taxon>
        <taxon>Pirellulales</taxon>
        <taxon>Pirellulaceae</taxon>
        <taxon>Mariniblastus</taxon>
    </lineage>
</organism>
<dbReference type="GO" id="GO:0030151">
    <property type="term" value="F:molybdenum ion binding"/>
    <property type="evidence" value="ECO:0007669"/>
    <property type="project" value="InterPro"/>
</dbReference>
<feature type="domain" description="MOSC" evidence="1">
    <location>
        <begin position="23"/>
        <end position="160"/>
    </location>
</feature>
<dbReference type="EMBL" id="CP042912">
    <property type="protein sequence ID" value="QEG24143.1"/>
    <property type="molecule type" value="Genomic_DNA"/>
</dbReference>
<dbReference type="GO" id="GO:0003824">
    <property type="term" value="F:catalytic activity"/>
    <property type="evidence" value="ECO:0007669"/>
    <property type="project" value="InterPro"/>
</dbReference>
<protein>
    <submittedName>
        <fullName evidence="2">MOSC domain protein</fullName>
    </submittedName>
</protein>
<dbReference type="AlphaFoldDB" id="A0A5B9PPE5"/>
<dbReference type="PANTHER" id="PTHR36930">
    <property type="entry name" value="METAL-SULFUR CLUSTER BIOSYNTHESIS PROTEINS YUAD-RELATED"/>
    <property type="match status" value="1"/>
</dbReference>
<dbReference type="SUPFAM" id="SSF50800">
    <property type="entry name" value="PK beta-barrel domain-like"/>
    <property type="match status" value="1"/>
</dbReference>
<sequence>MSLEMKELLDTIPQVGSLDWIGVRPGREEPMNSLQSVEVCLENGLVGDRFAGKAGAKRQVTLIQKEHFSAIESIMGCDEILPETLRRNLLVSGINLQSLKEKKFSIGEVVLLGTGNCPPCSKMEVALGPGGYNAMRGHGGLTASVVTAGKISVGDEVKLLVE</sequence>
<evidence type="ECO:0000313" key="3">
    <source>
        <dbReference type="Proteomes" id="UP000322214"/>
    </source>
</evidence>
<dbReference type="STRING" id="980251.GCA_001642875_00635"/>
<dbReference type="PROSITE" id="PS51340">
    <property type="entry name" value="MOSC"/>
    <property type="match status" value="1"/>
</dbReference>